<dbReference type="RefSeq" id="WP_072560888.1">
    <property type="nucleotide sequence ID" value="NZ_CP017921.1"/>
</dbReference>
<feature type="domain" description="Large ribosomal subunit protein uL11 C-terminal" evidence="8">
    <location>
        <begin position="68"/>
        <end position="135"/>
    </location>
</feature>
<dbReference type="InterPro" id="IPR036796">
    <property type="entry name" value="Ribosomal_uL11_N_sf"/>
</dbReference>
<dbReference type="PANTHER" id="PTHR11661">
    <property type="entry name" value="60S RIBOSOMAL PROTEIN L12"/>
    <property type="match status" value="1"/>
</dbReference>
<reference evidence="12 14" key="2">
    <citation type="submission" date="2016-10" db="EMBL/GenBank/DDBJ databases">
        <authorList>
            <person name="de Groot N.N."/>
        </authorList>
    </citation>
    <scope>NUCLEOTIDE SEQUENCE [LARGE SCALE GENOMIC DNA]</scope>
    <source>
        <strain evidence="12 14">Z-7982</strain>
    </source>
</reference>
<evidence type="ECO:0000313" key="15">
    <source>
        <dbReference type="Proteomes" id="UP000267921"/>
    </source>
</evidence>
<dbReference type="GO" id="GO:0006412">
    <property type="term" value="P:translation"/>
    <property type="evidence" value="ECO:0007669"/>
    <property type="project" value="UniProtKB-UniRule"/>
</dbReference>
<organism evidence="10 13">
    <name type="scientific">Methanohalophilus halophilus</name>
    <dbReference type="NCBI Taxonomy" id="2177"/>
    <lineage>
        <taxon>Archaea</taxon>
        <taxon>Methanobacteriati</taxon>
        <taxon>Methanobacteriota</taxon>
        <taxon>Stenosarchaea group</taxon>
        <taxon>Methanomicrobia</taxon>
        <taxon>Methanosarcinales</taxon>
        <taxon>Methanosarcinaceae</taxon>
        <taxon>Methanohalophilus</taxon>
    </lineage>
</organism>
<evidence type="ECO:0000256" key="6">
    <source>
        <dbReference type="HAMAP-Rule" id="MF_00736"/>
    </source>
</evidence>
<evidence type="ECO:0000256" key="2">
    <source>
        <dbReference type="ARBA" id="ARBA00022730"/>
    </source>
</evidence>
<dbReference type="AlphaFoldDB" id="A0A1L3Q0W9"/>
<dbReference type="InterPro" id="IPR020784">
    <property type="entry name" value="Ribosomal_uL11_N"/>
</dbReference>
<accession>A0A1L3Q0W9</accession>
<dbReference type="EMBL" id="FNMU01000001">
    <property type="protein sequence ID" value="SDW10222.1"/>
    <property type="molecule type" value="Genomic_DNA"/>
</dbReference>
<dbReference type="KEGG" id="mhaz:BHR79_02580"/>
<comment type="function">
    <text evidence="6">Forms part of the ribosomal stalk which helps the ribosome interact with GTP-bound translation factors.</text>
</comment>
<feature type="domain" description="Large ribosomal subunit protein uL11 N-terminal" evidence="9">
    <location>
        <begin position="6"/>
        <end position="61"/>
    </location>
</feature>
<keyword evidence="2 6" id="KW-0699">rRNA-binding</keyword>
<evidence type="ECO:0000259" key="9">
    <source>
        <dbReference type="Pfam" id="PF03946"/>
    </source>
</evidence>
<dbReference type="HAMAP" id="MF_00736">
    <property type="entry name" value="Ribosomal_uL11"/>
    <property type="match status" value="1"/>
</dbReference>
<dbReference type="GO" id="GO:0070180">
    <property type="term" value="F:large ribosomal subunit rRNA binding"/>
    <property type="evidence" value="ECO:0007669"/>
    <property type="project" value="UniProtKB-UniRule"/>
</dbReference>
<sequence>MSSVVEALVAGGKANPGPPLGPALGPLGVNIKEVVDTINEKTSDYNGMQVPVKVIVGDDKSVEIEVGTPPTAALVLQEAGIGKGAGEEGSSEIVGNLNITQLAKIARMKKDDLLSYEMKAGIKEVLGTCVPMGVTGEGMDPRDCQKAVDEGKFDEALASEAW</sequence>
<dbReference type="SUPFAM" id="SSF46906">
    <property type="entry name" value="Ribosomal protein L11, C-terminal domain"/>
    <property type="match status" value="1"/>
</dbReference>
<comment type="similarity">
    <text evidence="1 6 7">Belongs to the universal ribosomal protein uL11 family.</text>
</comment>
<dbReference type="SUPFAM" id="SSF54747">
    <property type="entry name" value="Ribosomal L11/L12e N-terminal domain"/>
    <property type="match status" value="1"/>
</dbReference>
<dbReference type="EMBL" id="CP017921">
    <property type="protein sequence ID" value="APH38483.1"/>
    <property type="molecule type" value="Genomic_DNA"/>
</dbReference>
<evidence type="ECO:0000256" key="4">
    <source>
        <dbReference type="ARBA" id="ARBA00022980"/>
    </source>
</evidence>
<dbReference type="InterPro" id="IPR000911">
    <property type="entry name" value="Ribosomal_uL11"/>
</dbReference>
<evidence type="ECO:0000256" key="5">
    <source>
        <dbReference type="ARBA" id="ARBA00023274"/>
    </source>
</evidence>
<dbReference type="Pfam" id="PF03946">
    <property type="entry name" value="Ribosomal_L11_N"/>
    <property type="match status" value="1"/>
</dbReference>
<evidence type="ECO:0000256" key="3">
    <source>
        <dbReference type="ARBA" id="ARBA00022884"/>
    </source>
</evidence>
<dbReference type="FunFam" id="3.30.1550.10:FF:000007">
    <property type="entry name" value="50S ribosomal protein L11"/>
    <property type="match status" value="1"/>
</dbReference>
<dbReference type="EMBL" id="RJJG01000001">
    <property type="protein sequence ID" value="RNI10642.1"/>
    <property type="molecule type" value="Genomic_DNA"/>
</dbReference>
<keyword evidence="13" id="KW-1185">Reference proteome</keyword>
<protein>
    <recommendedName>
        <fullName evidence="6">Large ribosomal subunit protein uL11</fullName>
    </recommendedName>
</protein>
<evidence type="ECO:0000256" key="1">
    <source>
        <dbReference type="ARBA" id="ARBA00010537"/>
    </source>
</evidence>
<dbReference type="CDD" id="cd00349">
    <property type="entry name" value="Ribosomal_L11"/>
    <property type="match status" value="1"/>
</dbReference>
<evidence type="ECO:0000313" key="12">
    <source>
        <dbReference type="EMBL" id="SDW10222.1"/>
    </source>
</evidence>
<dbReference type="GeneID" id="30582608"/>
<name>A0A1L3Q0W9_9EURY</name>
<dbReference type="InterPro" id="IPR020783">
    <property type="entry name" value="Ribosomal_uL11_C"/>
</dbReference>
<keyword evidence="3 6" id="KW-0694">RNA-binding</keyword>
<dbReference type="InterPro" id="IPR036769">
    <property type="entry name" value="Ribosomal_uL11_C_sf"/>
</dbReference>
<comment type="subunit">
    <text evidence="6">Part of the ribosomal stalk of the 50S ribosomal subunit. Interacts with L10 and the large rRNA to form the base of the stalk. L10 forms an elongated spine to which L12 dimers bind in a sequential fashion forming a multimeric L10(L12)X complex.</text>
</comment>
<reference evidence="11 15" key="3">
    <citation type="submission" date="2018-10" db="EMBL/GenBank/DDBJ databases">
        <title>Cultivation of a novel Methanohalophilus strain from Kebrit Deep of the Red Sea and a genomic comparison of members of the genus Methanohalophilus.</title>
        <authorList>
            <person name="Guan Y."/>
            <person name="Ngugi D.K."/>
            <person name="Stingl U."/>
        </authorList>
    </citation>
    <scope>NUCLEOTIDE SEQUENCE [LARGE SCALE GENOMIC DNA]</scope>
    <source>
        <strain evidence="11 15">DSM 3094</strain>
    </source>
</reference>
<dbReference type="Gene3D" id="1.10.10.250">
    <property type="entry name" value="Ribosomal protein L11, C-terminal domain"/>
    <property type="match status" value="1"/>
</dbReference>
<evidence type="ECO:0000256" key="7">
    <source>
        <dbReference type="RuleBase" id="RU003978"/>
    </source>
</evidence>
<dbReference type="Gene3D" id="3.30.1550.10">
    <property type="entry name" value="Ribosomal protein L11/L12, N-terminal domain"/>
    <property type="match status" value="1"/>
</dbReference>
<keyword evidence="4 6" id="KW-0689">Ribosomal protein</keyword>
<evidence type="ECO:0000313" key="11">
    <source>
        <dbReference type="EMBL" id="RNI10642.1"/>
    </source>
</evidence>
<evidence type="ECO:0000259" key="8">
    <source>
        <dbReference type="Pfam" id="PF00298"/>
    </source>
</evidence>
<dbReference type="NCBIfam" id="NF002232">
    <property type="entry name" value="PRK01143.1"/>
    <property type="match status" value="1"/>
</dbReference>
<keyword evidence="5 6" id="KW-0687">Ribonucleoprotein</keyword>
<reference evidence="10 13" key="1">
    <citation type="submission" date="2016-10" db="EMBL/GenBank/DDBJ databases">
        <title>Methanohalophilus halophilus.</title>
        <authorList>
            <person name="L'haridon S."/>
        </authorList>
    </citation>
    <scope>NUCLEOTIDE SEQUENCE [LARGE SCALE GENOMIC DNA]</scope>
    <source>
        <strain evidence="10 13">Z-7982</strain>
    </source>
</reference>
<dbReference type="Proteomes" id="UP000198669">
    <property type="component" value="Unassembled WGS sequence"/>
</dbReference>
<evidence type="ECO:0000313" key="13">
    <source>
        <dbReference type="Proteomes" id="UP000186879"/>
    </source>
</evidence>
<dbReference type="OrthoDB" id="8842at2157"/>
<dbReference type="GO" id="GO:0003735">
    <property type="term" value="F:structural constituent of ribosome"/>
    <property type="evidence" value="ECO:0007669"/>
    <property type="project" value="InterPro"/>
</dbReference>
<proteinExistence type="inferred from homology"/>
<evidence type="ECO:0000313" key="14">
    <source>
        <dbReference type="Proteomes" id="UP000198669"/>
    </source>
</evidence>
<gene>
    <name evidence="6" type="primary">rpl11</name>
    <name evidence="10" type="ORF">BHR79_02580</name>
    <name evidence="11" type="ORF">EFE40_00205</name>
    <name evidence="12" type="ORF">SAMN04515625_0343</name>
</gene>
<dbReference type="GO" id="GO:0015934">
    <property type="term" value="C:large ribosomal subunit"/>
    <property type="evidence" value="ECO:0007669"/>
    <property type="project" value="TreeGrafter"/>
</dbReference>
<dbReference type="Proteomes" id="UP000267921">
    <property type="component" value="Unassembled WGS sequence"/>
</dbReference>
<evidence type="ECO:0000313" key="10">
    <source>
        <dbReference type="EMBL" id="APH38483.1"/>
    </source>
</evidence>
<dbReference type="Pfam" id="PF00298">
    <property type="entry name" value="Ribosomal_L11"/>
    <property type="match status" value="1"/>
</dbReference>
<dbReference type="STRING" id="2177.BHR79_02580"/>
<dbReference type="Proteomes" id="UP000186879">
    <property type="component" value="Chromosome"/>
</dbReference>
<dbReference type="SMART" id="SM00649">
    <property type="entry name" value="RL11"/>
    <property type="match status" value="1"/>
</dbReference>
<dbReference type="PANTHER" id="PTHR11661:SF1">
    <property type="entry name" value="LARGE RIBOSOMAL SUBUNIT PROTEIN UL11M"/>
    <property type="match status" value="1"/>
</dbReference>